<evidence type="ECO:0000313" key="5">
    <source>
        <dbReference type="EMBL" id="MFC3388163.1"/>
    </source>
</evidence>
<dbReference type="SUPFAM" id="SSF55811">
    <property type="entry name" value="Nudix"/>
    <property type="match status" value="1"/>
</dbReference>
<reference evidence="6" key="1">
    <citation type="journal article" date="2019" name="Int. J. Syst. Evol. Microbiol.">
        <title>The Global Catalogue of Microorganisms (GCM) 10K type strain sequencing project: providing services to taxonomists for standard genome sequencing and annotation.</title>
        <authorList>
            <consortium name="The Broad Institute Genomics Platform"/>
            <consortium name="The Broad Institute Genome Sequencing Center for Infectious Disease"/>
            <person name="Wu L."/>
            <person name="Ma J."/>
        </authorList>
    </citation>
    <scope>NUCLEOTIDE SEQUENCE [LARGE SCALE GENOMIC DNA]</scope>
    <source>
        <strain evidence="6">CCM 7756</strain>
    </source>
</reference>
<dbReference type="EMBL" id="JBHRVQ010000001">
    <property type="protein sequence ID" value="MFC3388163.1"/>
    <property type="molecule type" value="Genomic_DNA"/>
</dbReference>
<dbReference type="InterPro" id="IPR020476">
    <property type="entry name" value="Nudix_hydrolase"/>
</dbReference>
<organism evidence="5 6">
    <name type="scientific">Salinicoccus sesuvii</name>
    <dbReference type="NCBI Taxonomy" id="868281"/>
    <lineage>
        <taxon>Bacteria</taxon>
        <taxon>Bacillati</taxon>
        <taxon>Bacillota</taxon>
        <taxon>Bacilli</taxon>
        <taxon>Bacillales</taxon>
        <taxon>Staphylococcaceae</taxon>
        <taxon>Salinicoccus</taxon>
    </lineage>
</organism>
<evidence type="ECO:0000256" key="3">
    <source>
        <dbReference type="RuleBase" id="RU003476"/>
    </source>
</evidence>
<dbReference type="RefSeq" id="WP_380653219.1">
    <property type="nucleotide sequence ID" value="NZ_JBHRVQ010000001.1"/>
</dbReference>
<dbReference type="PANTHER" id="PTHR43736">
    <property type="entry name" value="ADP-RIBOSE PYROPHOSPHATASE"/>
    <property type="match status" value="1"/>
</dbReference>
<sequence length="152" mass="17314">MLEFKDHKNRRVTLLLGHAVPLDHVLGICRIDGKYLLTDHKVRGIEFPGGKIEVGERAEDALRREVFEETGASLDVVTYIGAYTVHDTEPFTKGVYFAEVNDISFICEYGETYGPIVCSTVEEIPEDKRSFLLDDCCIDYLYQMSKAHETFK</sequence>
<dbReference type="Gene3D" id="3.90.79.10">
    <property type="entry name" value="Nucleoside Triphosphate Pyrophosphohydrolase"/>
    <property type="match status" value="1"/>
</dbReference>
<proteinExistence type="inferred from homology"/>
<keyword evidence="6" id="KW-1185">Reference proteome</keyword>
<dbReference type="PRINTS" id="PR00502">
    <property type="entry name" value="NUDIXFAMILY"/>
</dbReference>
<gene>
    <name evidence="5" type="ORF">ACFOEO_06230</name>
</gene>
<dbReference type="Proteomes" id="UP001595637">
    <property type="component" value="Unassembled WGS sequence"/>
</dbReference>
<dbReference type="InterPro" id="IPR020084">
    <property type="entry name" value="NUDIX_hydrolase_CS"/>
</dbReference>
<dbReference type="InterPro" id="IPR000086">
    <property type="entry name" value="NUDIX_hydrolase_dom"/>
</dbReference>
<accession>A0ABV7N5N5</accession>
<comment type="similarity">
    <text evidence="1 3">Belongs to the Nudix hydrolase family.</text>
</comment>
<evidence type="ECO:0000313" key="6">
    <source>
        <dbReference type="Proteomes" id="UP001595637"/>
    </source>
</evidence>
<evidence type="ECO:0000256" key="2">
    <source>
        <dbReference type="ARBA" id="ARBA00022801"/>
    </source>
</evidence>
<protein>
    <submittedName>
        <fullName evidence="5">NUDIX domain-containing protein</fullName>
    </submittedName>
</protein>
<dbReference type="Pfam" id="PF00293">
    <property type="entry name" value="NUDIX"/>
    <property type="match status" value="1"/>
</dbReference>
<dbReference type="PROSITE" id="PS00893">
    <property type="entry name" value="NUDIX_BOX"/>
    <property type="match status" value="1"/>
</dbReference>
<dbReference type="PANTHER" id="PTHR43736:SF1">
    <property type="entry name" value="DIHYDRONEOPTERIN TRIPHOSPHATE DIPHOSPHATASE"/>
    <property type="match status" value="1"/>
</dbReference>
<keyword evidence="2 3" id="KW-0378">Hydrolase</keyword>
<comment type="caution">
    <text evidence="5">The sequence shown here is derived from an EMBL/GenBank/DDBJ whole genome shotgun (WGS) entry which is preliminary data.</text>
</comment>
<dbReference type="PROSITE" id="PS51462">
    <property type="entry name" value="NUDIX"/>
    <property type="match status" value="1"/>
</dbReference>
<evidence type="ECO:0000259" key="4">
    <source>
        <dbReference type="PROSITE" id="PS51462"/>
    </source>
</evidence>
<dbReference type="InterPro" id="IPR015797">
    <property type="entry name" value="NUDIX_hydrolase-like_dom_sf"/>
</dbReference>
<feature type="domain" description="Nudix hydrolase" evidence="4">
    <location>
        <begin position="7"/>
        <end position="141"/>
    </location>
</feature>
<name>A0ABV7N5N5_9STAP</name>
<evidence type="ECO:0000256" key="1">
    <source>
        <dbReference type="ARBA" id="ARBA00005582"/>
    </source>
</evidence>